<dbReference type="RefSeq" id="WP_115057018.1">
    <property type="nucleotide sequence ID" value="NZ_UGJF01000001.1"/>
</dbReference>
<name>A0A377Q0Q7_9HELI</name>
<proteinExistence type="predicted"/>
<dbReference type="AlphaFoldDB" id="A0A377Q0Q7"/>
<evidence type="ECO:0000313" key="2">
    <source>
        <dbReference type="Proteomes" id="UP000255269"/>
    </source>
</evidence>
<protein>
    <submittedName>
        <fullName evidence="1">Uncharacterized protein</fullName>
    </submittedName>
</protein>
<accession>A0A377Q0Q7</accession>
<gene>
    <name evidence="1" type="ORF">NCTC13156_01161</name>
</gene>
<sequence>MNTYSFLDDCKKEEALEANSAKIRQEISEGKACLYLTSRQLQDKLLENVNRNGIKKCFDGIIILSGMLNQYYKEKFYNKKIIAIVLKNHNVEQKSLGFMIDFLCQKGFSIVYIITYQNFIHKEIEQFLIKNHQNYIYANFEILAQLTFFPFVIDQSPGMKFHQNVSSLKMIPSMDMYPNPISHADVLRNYDLFLHYSSYINTHSKTLYDITQKRQSFGGSFGDISHRLLKGGYPSLDKQIRLLETQKRNNIIQKMDSVIIVGDTLCIKFYDILLEIIQNLLSLGIRVLYKPTNRHHEVEILNLKNFFKEEYKFVWYSQQRLEKEELDRSFMAIEVGISSMAYTYPILTKKPCVLLYLQNNSWDIALKNDIFYHPSLHIRLCQNEMKSLEKIVYQLRKDKNYQEHWRNKIEHYCKEDMYHYGRASEYLVEWINQWYKKREIMENKEV</sequence>
<dbReference type="Proteomes" id="UP000255269">
    <property type="component" value="Unassembled WGS sequence"/>
</dbReference>
<reference evidence="1 2" key="1">
    <citation type="submission" date="2018-06" db="EMBL/GenBank/DDBJ databases">
        <authorList>
            <consortium name="Pathogen Informatics"/>
            <person name="Doyle S."/>
        </authorList>
    </citation>
    <scope>NUCLEOTIDE SEQUENCE [LARGE SCALE GENOMIC DNA]</scope>
    <source>
        <strain evidence="1 2">NCTC13156</strain>
    </source>
</reference>
<organism evidence="1 2">
    <name type="scientific">Helicobacter pullorum</name>
    <dbReference type="NCBI Taxonomy" id="35818"/>
    <lineage>
        <taxon>Bacteria</taxon>
        <taxon>Pseudomonadati</taxon>
        <taxon>Campylobacterota</taxon>
        <taxon>Epsilonproteobacteria</taxon>
        <taxon>Campylobacterales</taxon>
        <taxon>Helicobacteraceae</taxon>
        <taxon>Helicobacter</taxon>
    </lineage>
</organism>
<dbReference type="EMBL" id="UGJF01000001">
    <property type="protein sequence ID" value="STQ88324.1"/>
    <property type="molecule type" value="Genomic_DNA"/>
</dbReference>
<evidence type="ECO:0000313" key="1">
    <source>
        <dbReference type="EMBL" id="STQ88324.1"/>
    </source>
</evidence>